<proteinExistence type="predicted"/>
<comment type="caution">
    <text evidence="2">The sequence shown here is derived from an EMBL/GenBank/DDBJ whole genome shotgun (WGS) entry which is preliminary data.</text>
</comment>
<keyword evidence="1" id="KW-0812">Transmembrane</keyword>
<evidence type="ECO:0000313" key="3">
    <source>
        <dbReference type="Proteomes" id="UP000735302"/>
    </source>
</evidence>
<gene>
    <name evidence="2" type="ORF">PoB_002077600</name>
</gene>
<dbReference type="Proteomes" id="UP000735302">
    <property type="component" value="Unassembled WGS sequence"/>
</dbReference>
<keyword evidence="1" id="KW-0472">Membrane</keyword>
<keyword evidence="1" id="KW-1133">Transmembrane helix</keyword>
<feature type="transmembrane region" description="Helical" evidence="1">
    <location>
        <begin position="61"/>
        <end position="82"/>
    </location>
</feature>
<reference evidence="2 3" key="1">
    <citation type="journal article" date="2021" name="Elife">
        <title>Chloroplast acquisition without the gene transfer in kleptoplastic sea slugs, Plakobranchus ocellatus.</title>
        <authorList>
            <person name="Maeda T."/>
            <person name="Takahashi S."/>
            <person name="Yoshida T."/>
            <person name="Shimamura S."/>
            <person name="Takaki Y."/>
            <person name="Nagai Y."/>
            <person name="Toyoda A."/>
            <person name="Suzuki Y."/>
            <person name="Arimoto A."/>
            <person name="Ishii H."/>
            <person name="Satoh N."/>
            <person name="Nishiyama T."/>
            <person name="Hasebe M."/>
            <person name="Maruyama T."/>
            <person name="Minagawa J."/>
            <person name="Obokata J."/>
            <person name="Shigenobu S."/>
        </authorList>
    </citation>
    <scope>NUCLEOTIDE SEQUENCE [LARGE SCALE GENOMIC DNA]</scope>
</reference>
<evidence type="ECO:0000313" key="2">
    <source>
        <dbReference type="EMBL" id="GFN94270.1"/>
    </source>
</evidence>
<protein>
    <submittedName>
        <fullName evidence="2">Uncharacterized protein</fullName>
    </submittedName>
</protein>
<accession>A0AAV3ZI11</accession>
<organism evidence="2 3">
    <name type="scientific">Plakobranchus ocellatus</name>
    <dbReference type="NCBI Taxonomy" id="259542"/>
    <lineage>
        <taxon>Eukaryota</taxon>
        <taxon>Metazoa</taxon>
        <taxon>Spiralia</taxon>
        <taxon>Lophotrochozoa</taxon>
        <taxon>Mollusca</taxon>
        <taxon>Gastropoda</taxon>
        <taxon>Heterobranchia</taxon>
        <taxon>Euthyneura</taxon>
        <taxon>Panpulmonata</taxon>
        <taxon>Sacoglossa</taxon>
        <taxon>Placobranchoidea</taxon>
        <taxon>Plakobranchidae</taxon>
        <taxon>Plakobranchus</taxon>
    </lineage>
</organism>
<sequence length="86" mass="9622">MLLGCYHYPWLPKSRPMVMIAYSPRPATARAFLGNLRRRHPVAIATHIAGERVIEKMCVKAVVITFVGGVAIHLISSSYLPFTEEI</sequence>
<name>A0AAV3ZI11_9GAST</name>
<evidence type="ECO:0000256" key="1">
    <source>
        <dbReference type="SAM" id="Phobius"/>
    </source>
</evidence>
<dbReference type="AlphaFoldDB" id="A0AAV3ZI11"/>
<dbReference type="EMBL" id="BLXT01002425">
    <property type="protein sequence ID" value="GFN94270.1"/>
    <property type="molecule type" value="Genomic_DNA"/>
</dbReference>
<keyword evidence="3" id="KW-1185">Reference proteome</keyword>